<evidence type="ECO:0000313" key="3">
    <source>
        <dbReference type="Proteomes" id="UP001372834"/>
    </source>
</evidence>
<organism evidence="2 3">
    <name type="scientific">Polyplax serrata</name>
    <name type="common">Common mouse louse</name>
    <dbReference type="NCBI Taxonomy" id="468196"/>
    <lineage>
        <taxon>Eukaryota</taxon>
        <taxon>Metazoa</taxon>
        <taxon>Ecdysozoa</taxon>
        <taxon>Arthropoda</taxon>
        <taxon>Hexapoda</taxon>
        <taxon>Insecta</taxon>
        <taxon>Pterygota</taxon>
        <taxon>Neoptera</taxon>
        <taxon>Paraneoptera</taxon>
        <taxon>Psocodea</taxon>
        <taxon>Troctomorpha</taxon>
        <taxon>Phthiraptera</taxon>
        <taxon>Anoplura</taxon>
        <taxon>Polyplacidae</taxon>
        <taxon>Polyplax</taxon>
    </lineage>
</organism>
<accession>A0AAN8SEZ3</accession>
<proteinExistence type="predicted"/>
<feature type="compositionally biased region" description="Low complexity" evidence="1">
    <location>
        <begin position="22"/>
        <end position="31"/>
    </location>
</feature>
<name>A0AAN8SEZ3_POLSC</name>
<feature type="region of interest" description="Disordered" evidence="1">
    <location>
        <begin position="135"/>
        <end position="163"/>
    </location>
</feature>
<evidence type="ECO:0000313" key="2">
    <source>
        <dbReference type="EMBL" id="KAK6645299.1"/>
    </source>
</evidence>
<dbReference type="Proteomes" id="UP001372834">
    <property type="component" value="Unassembled WGS sequence"/>
</dbReference>
<feature type="region of interest" description="Disordered" evidence="1">
    <location>
        <begin position="1"/>
        <end position="104"/>
    </location>
</feature>
<evidence type="ECO:0000256" key="1">
    <source>
        <dbReference type="SAM" id="MobiDB-lite"/>
    </source>
</evidence>
<protein>
    <submittedName>
        <fullName evidence="2">Uncharacterized protein</fullName>
    </submittedName>
</protein>
<gene>
    <name evidence="2" type="ORF">RUM43_001575</name>
</gene>
<feature type="compositionally biased region" description="Basic and acidic residues" evidence="1">
    <location>
        <begin position="41"/>
        <end position="68"/>
    </location>
</feature>
<comment type="caution">
    <text evidence="2">The sequence shown here is derived from an EMBL/GenBank/DDBJ whole genome shotgun (WGS) entry which is preliminary data.</text>
</comment>
<feature type="compositionally biased region" description="Polar residues" evidence="1">
    <location>
        <begin position="95"/>
        <end position="104"/>
    </location>
</feature>
<reference evidence="2 3" key="1">
    <citation type="submission" date="2023-10" db="EMBL/GenBank/DDBJ databases">
        <title>Genomes of two closely related lineages of the louse Polyplax serrata with different host specificities.</title>
        <authorList>
            <person name="Martinu J."/>
            <person name="Tarabai H."/>
            <person name="Stefka J."/>
            <person name="Hypsa V."/>
        </authorList>
    </citation>
    <scope>NUCLEOTIDE SEQUENCE [LARGE SCALE GENOMIC DNA]</scope>
    <source>
        <strain evidence="2">HR10_N</strain>
    </source>
</reference>
<dbReference type="AlphaFoldDB" id="A0AAN8SEZ3"/>
<sequence>MGPQMIGTRSTKKWRAGLPEGSVVSTSTVTVPTNCDCRSTIPDERVTRQRDETGEQRKRPETLSEVEVKSTLVSVTDKDLPDELEEFGGARRKPQNSNESSEFNATVGGRIFQIEFFFLSPDLDIPYLKNDCSGRQEEENHYGEGNEEKVQTSRANARDQKVN</sequence>
<dbReference type="EMBL" id="JAWJWE010000001">
    <property type="protein sequence ID" value="KAK6645299.1"/>
    <property type="molecule type" value="Genomic_DNA"/>
</dbReference>